<dbReference type="Gene3D" id="3.40.50.1000">
    <property type="entry name" value="HAD superfamily/HAD-like"/>
    <property type="match status" value="1"/>
</dbReference>
<dbReference type="CDD" id="cd02603">
    <property type="entry name" value="HAD_sEH-N_like"/>
    <property type="match status" value="1"/>
</dbReference>
<dbReference type="InterPro" id="IPR006439">
    <property type="entry name" value="HAD-SF_hydro_IA"/>
</dbReference>
<gene>
    <name evidence="1" type="ORF">RVR_6317</name>
</gene>
<dbReference type="InterPro" id="IPR023198">
    <property type="entry name" value="PGP-like_dom2"/>
</dbReference>
<dbReference type="InterPro" id="IPR023214">
    <property type="entry name" value="HAD_sf"/>
</dbReference>
<dbReference type="EMBL" id="AP018365">
    <property type="protein sequence ID" value="BBA99618.1"/>
    <property type="molecule type" value="Genomic_DNA"/>
</dbReference>
<dbReference type="Proteomes" id="UP000595703">
    <property type="component" value="Chromosome"/>
</dbReference>
<evidence type="ECO:0000313" key="1">
    <source>
        <dbReference type="EMBL" id="BBA99618.1"/>
    </source>
</evidence>
<dbReference type="SUPFAM" id="SSF56784">
    <property type="entry name" value="HAD-like"/>
    <property type="match status" value="1"/>
</dbReference>
<organism evidence="1 2">
    <name type="scientific">Actinacidiphila reveromycinica</name>
    <dbReference type="NCBI Taxonomy" id="659352"/>
    <lineage>
        <taxon>Bacteria</taxon>
        <taxon>Bacillati</taxon>
        <taxon>Actinomycetota</taxon>
        <taxon>Actinomycetes</taxon>
        <taxon>Kitasatosporales</taxon>
        <taxon>Streptomycetaceae</taxon>
        <taxon>Actinacidiphila</taxon>
    </lineage>
</organism>
<reference evidence="1 2" key="3">
    <citation type="journal article" date="2011" name="Nat. Chem. Biol.">
        <title>Reveromycin A biosynthesis uses RevG and RevJ for stereospecific spiroacetal formation.</title>
        <authorList>
            <person name="Takahashi S."/>
            <person name="Toyoda A."/>
            <person name="Sekiyama Y."/>
            <person name="Takagi H."/>
            <person name="Nogawa T."/>
            <person name="Uramoto M."/>
            <person name="Suzuki R."/>
            <person name="Koshino H."/>
            <person name="Kumano T."/>
            <person name="Panthee S."/>
            <person name="Dairi T."/>
            <person name="Ishikawa J."/>
            <person name="Ikeda H."/>
            <person name="Sakaki Y."/>
            <person name="Osada H."/>
        </authorList>
    </citation>
    <scope>NUCLEOTIDE SEQUENCE [LARGE SCALE GENOMIC DNA]</scope>
    <source>
        <strain evidence="1 2">SN-593</strain>
    </source>
</reference>
<evidence type="ECO:0008006" key="3">
    <source>
        <dbReference type="Google" id="ProtNLM"/>
    </source>
</evidence>
<reference evidence="1 2" key="1">
    <citation type="journal article" date="2010" name="J. Bacteriol.">
        <title>Biochemical characterization of a novel indole prenyltransferase from Streptomyces sp. SN-593.</title>
        <authorList>
            <person name="Takahashi S."/>
            <person name="Takagi H."/>
            <person name="Toyoda A."/>
            <person name="Uramoto M."/>
            <person name="Nogawa T."/>
            <person name="Ueki M."/>
            <person name="Sakaki Y."/>
            <person name="Osada H."/>
        </authorList>
    </citation>
    <scope>NUCLEOTIDE SEQUENCE [LARGE SCALE GENOMIC DNA]</scope>
    <source>
        <strain evidence="1 2">SN-593</strain>
    </source>
</reference>
<sequence>MTSATATACLVLDIGGVLELTPRTGWDLAWDRRLGLPAGTVDQRLAPVWRAGEVGAVTEPEVRTAVGTALGLDADRTEAFLADLWTEYLGVPNTELIAYLEEIRGRCTLGILSNSFVGAREREEERYGFASLVGGPDAVVYSHEIGLSKPDPRAFTLTCERLGARPADCLFVDDLPANVEAAEAVGMSAVLHTDNATTLKRIAAHLAAAA</sequence>
<dbReference type="PANTHER" id="PTHR43611">
    <property type="entry name" value="ALPHA-D-GLUCOSE 1-PHOSPHATE PHOSPHATASE"/>
    <property type="match status" value="1"/>
</dbReference>
<dbReference type="Pfam" id="PF00702">
    <property type="entry name" value="Hydrolase"/>
    <property type="match status" value="1"/>
</dbReference>
<keyword evidence="2" id="KW-1185">Reference proteome</keyword>
<dbReference type="RefSeq" id="WP_202235598.1">
    <property type="nucleotide sequence ID" value="NZ_AP018365.1"/>
</dbReference>
<dbReference type="PANTHER" id="PTHR43611:SF3">
    <property type="entry name" value="FLAVIN MONONUCLEOTIDE HYDROLASE 1, CHLOROPLATIC"/>
    <property type="match status" value="1"/>
</dbReference>
<evidence type="ECO:0000313" key="2">
    <source>
        <dbReference type="Proteomes" id="UP000595703"/>
    </source>
</evidence>
<dbReference type="Gene3D" id="1.10.150.240">
    <property type="entry name" value="Putative phosphatase, domain 2"/>
    <property type="match status" value="1"/>
</dbReference>
<dbReference type="KEGG" id="arev:RVR_6317"/>
<dbReference type="InterPro" id="IPR036412">
    <property type="entry name" value="HAD-like_sf"/>
</dbReference>
<protein>
    <recommendedName>
        <fullName evidence="3">Hydrolase</fullName>
    </recommendedName>
</protein>
<name>A0A7U3UW13_9ACTN</name>
<dbReference type="PRINTS" id="PR00413">
    <property type="entry name" value="HADHALOGNASE"/>
</dbReference>
<dbReference type="AlphaFoldDB" id="A0A7U3UW13"/>
<proteinExistence type="predicted"/>
<dbReference type="NCBIfam" id="TIGR01509">
    <property type="entry name" value="HAD-SF-IA-v3"/>
    <property type="match status" value="1"/>
</dbReference>
<reference evidence="1 2" key="4">
    <citation type="journal article" date="2020" name="Sci. Rep.">
        <title>beta-carboline chemical signals induce reveromycin production through a LuxR family regulator in Streptomyces sp. SN-593.</title>
        <authorList>
            <person name="Panthee S."/>
            <person name="Kito N."/>
            <person name="Hayashi T."/>
            <person name="Shimizu T."/>
            <person name="Ishikawa J."/>
            <person name="Hamamoto H."/>
            <person name="Osada H."/>
            <person name="Takahashi S."/>
        </authorList>
    </citation>
    <scope>NUCLEOTIDE SEQUENCE [LARGE SCALE GENOMIC DNA]</scope>
    <source>
        <strain evidence="1 2">SN-593</strain>
    </source>
</reference>
<accession>A0A7U3UW13</accession>
<reference evidence="1 2" key="2">
    <citation type="journal article" date="2011" name="J. Antibiot.">
        <title>Furaquinocins I and J: novel polyketide isoprenoid hybrid compounds from Streptomyces reveromyceticus SN-593.</title>
        <authorList>
            <person name="Panthee S."/>
            <person name="Takahashi S."/>
            <person name="Takagi H."/>
            <person name="Nogawa T."/>
            <person name="Oowada E."/>
            <person name="Uramoto M."/>
            <person name="Osada H."/>
        </authorList>
    </citation>
    <scope>NUCLEOTIDE SEQUENCE [LARGE SCALE GENOMIC DNA]</scope>
    <source>
        <strain evidence="1 2">SN-593</strain>
    </source>
</reference>